<dbReference type="PANTHER" id="PTHR10640">
    <property type="entry name" value="METHYLTHIORIBULOSE-1-PHOSPHATE DEHYDRATASE"/>
    <property type="match status" value="1"/>
</dbReference>
<dbReference type="AlphaFoldDB" id="F2I9D7"/>
<dbReference type="HOGENOM" id="CLU_006033_4_1_10"/>
<evidence type="ECO:0000256" key="4">
    <source>
        <dbReference type="ARBA" id="ARBA00023167"/>
    </source>
</evidence>
<keyword evidence="1 6" id="KW-0028">Amino-acid biosynthesis</keyword>
<name>F2I9D7_FLUTR</name>
<evidence type="ECO:0000256" key="3">
    <source>
        <dbReference type="ARBA" id="ARBA00022833"/>
    </source>
</evidence>
<comment type="pathway">
    <text evidence="6">Amino-acid biosynthesis; L-methionine biosynthesis via salvage pathway; L-methionine from S-methyl-5-thio-alpha-D-ribose 1-phosphate: step 2/6.</text>
</comment>
<dbReference type="Pfam" id="PF00596">
    <property type="entry name" value="Aldolase_II"/>
    <property type="match status" value="1"/>
</dbReference>
<dbReference type="STRING" id="755732.Fluta_2108"/>
<comment type="cofactor">
    <cofactor evidence="6">
        <name>Zn(2+)</name>
        <dbReference type="ChEBI" id="CHEBI:29105"/>
    </cofactor>
    <text evidence="6">Binds 1 zinc ion per subunit.</text>
</comment>
<reference evidence="9" key="2">
    <citation type="submission" date="2011-02" db="EMBL/GenBank/DDBJ databases">
        <title>The complete genome of Fluviicola taffensis DSM 16823.</title>
        <authorList>
            <consortium name="US DOE Joint Genome Institute (JGI-PGF)"/>
            <person name="Lucas S."/>
            <person name="Copeland A."/>
            <person name="Lapidus A."/>
            <person name="Bruce D."/>
            <person name="Goodwin L."/>
            <person name="Pitluck S."/>
            <person name="Kyrpides N."/>
            <person name="Mavromatis K."/>
            <person name="Ivanova N."/>
            <person name="Mikhailova N."/>
            <person name="Pagani I."/>
            <person name="Chertkov O."/>
            <person name="Detter J.C."/>
            <person name="Han C."/>
            <person name="Tapia R."/>
            <person name="Land M."/>
            <person name="Hauser L."/>
            <person name="Markowitz V."/>
            <person name="Cheng J.-F."/>
            <person name="Hugenholtz P."/>
            <person name="Woyke T."/>
            <person name="Wu D."/>
            <person name="Tindall B."/>
            <person name="Pomrenke H.G."/>
            <person name="Brambilla E."/>
            <person name="Klenk H.-P."/>
            <person name="Eisen J.A."/>
        </authorList>
    </citation>
    <scope>NUCLEOTIDE SEQUENCE [LARGE SCALE GENOMIC DNA]</scope>
    <source>
        <strain evidence="9">DSM 16823 / RW262 / RW262</strain>
    </source>
</reference>
<proteinExistence type="inferred from homology"/>
<evidence type="ECO:0000256" key="6">
    <source>
        <dbReference type="HAMAP-Rule" id="MF_01677"/>
    </source>
</evidence>
<gene>
    <name evidence="6" type="primary">mtnB</name>
    <name evidence="8" type="ordered locus">Fluta_2108</name>
</gene>
<dbReference type="RefSeq" id="WP_013686864.1">
    <property type="nucleotide sequence ID" value="NC_015321.1"/>
</dbReference>
<dbReference type="EC" id="4.2.1.109" evidence="6"/>
<evidence type="ECO:0000313" key="9">
    <source>
        <dbReference type="Proteomes" id="UP000007463"/>
    </source>
</evidence>
<dbReference type="eggNOG" id="COG0235">
    <property type="taxonomic scope" value="Bacteria"/>
</dbReference>
<dbReference type="UniPathway" id="UPA00904">
    <property type="reaction ID" value="UER00875"/>
</dbReference>
<comment type="catalytic activity">
    <reaction evidence="6">
        <text>5-(methylsulfanyl)-D-ribulose 1-phosphate = 5-methylsulfanyl-2,3-dioxopentyl phosphate + H2O</text>
        <dbReference type="Rhea" id="RHEA:15549"/>
        <dbReference type="ChEBI" id="CHEBI:15377"/>
        <dbReference type="ChEBI" id="CHEBI:58548"/>
        <dbReference type="ChEBI" id="CHEBI:58828"/>
        <dbReference type="EC" id="4.2.1.109"/>
    </reaction>
</comment>
<keyword evidence="4 6" id="KW-0486">Methionine biosynthesis</keyword>
<dbReference type="InterPro" id="IPR017714">
    <property type="entry name" value="MethylthioRu-1-P_deHdtase_MtnB"/>
</dbReference>
<dbReference type="HAMAP" id="MF_01677">
    <property type="entry name" value="Salvage_MtnB"/>
    <property type="match status" value="1"/>
</dbReference>
<comment type="similarity">
    <text evidence="6">Belongs to the aldolase class II family. MtnB subfamily.</text>
</comment>
<evidence type="ECO:0000259" key="7">
    <source>
        <dbReference type="SMART" id="SM01007"/>
    </source>
</evidence>
<keyword evidence="3 6" id="KW-0862">Zinc</keyword>
<organism evidence="8 9">
    <name type="scientific">Fluviicola taffensis (strain DSM 16823 / NCIMB 13979 / RW262)</name>
    <dbReference type="NCBI Taxonomy" id="755732"/>
    <lineage>
        <taxon>Bacteria</taxon>
        <taxon>Pseudomonadati</taxon>
        <taxon>Bacteroidota</taxon>
        <taxon>Flavobacteriia</taxon>
        <taxon>Flavobacteriales</taxon>
        <taxon>Crocinitomicaceae</taxon>
        <taxon>Fluviicola</taxon>
    </lineage>
</organism>
<dbReference type="Proteomes" id="UP000007463">
    <property type="component" value="Chromosome"/>
</dbReference>
<dbReference type="OrthoDB" id="9786287at2"/>
<keyword evidence="5 6" id="KW-0456">Lyase</keyword>
<evidence type="ECO:0000313" key="8">
    <source>
        <dbReference type="EMBL" id="AEA44094.1"/>
    </source>
</evidence>
<dbReference type="GO" id="GO:0019509">
    <property type="term" value="P:L-methionine salvage from methylthioadenosine"/>
    <property type="evidence" value="ECO:0007669"/>
    <property type="project" value="UniProtKB-UniRule"/>
</dbReference>
<dbReference type="GO" id="GO:0005737">
    <property type="term" value="C:cytoplasm"/>
    <property type="evidence" value="ECO:0007669"/>
    <property type="project" value="UniProtKB-UniRule"/>
</dbReference>
<dbReference type="KEGG" id="fte:Fluta_2108"/>
<dbReference type="SUPFAM" id="SSF53639">
    <property type="entry name" value="AraD/HMP-PK domain-like"/>
    <property type="match status" value="1"/>
</dbReference>
<evidence type="ECO:0000256" key="1">
    <source>
        <dbReference type="ARBA" id="ARBA00022605"/>
    </source>
</evidence>
<dbReference type="EMBL" id="CP002542">
    <property type="protein sequence ID" value="AEA44094.1"/>
    <property type="molecule type" value="Genomic_DNA"/>
</dbReference>
<feature type="binding site" evidence="6">
    <location>
        <position position="98"/>
    </location>
    <ligand>
        <name>Zn(2+)</name>
        <dbReference type="ChEBI" id="CHEBI:29105"/>
    </ligand>
</feature>
<dbReference type="SMART" id="SM01007">
    <property type="entry name" value="Aldolase_II"/>
    <property type="match status" value="1"/>
</dbReference>
<evidence type="ECO:0000256" key="5">
    <source>
        <dbReference type="ARBA" id="ARBA00023239"/>
    </source>
</evidence>
<evidence type="ECO:0000256" key="2">
    <source>
        <dbReference type="ARBA" id="ARBA00022723"/>
    </source>
</evidence>
<dbReference type="Gene3D" id="3.40.225.10">
    <property type="entry name" value="Class II aldolase/adducin N-terminal domain"/>
    <property type="match status" value="1"/>
</dbReference>
<accession>F2I9D7</accession>
<keyword evidence="2 6" id="KW-0479">Metal-binding</keyword>
<keyword evidence="9" id="KW-1185">Reference proteome</keyword>
<dbReference type="PANTHER" id="PTHR10640:SF7">
    <property type="entry name" value="METHYLTHIORIBULOSE-1-PHOSPHATE DEHYDRATASE"/>
    <property type="match status" value="1"/>
</dbReference>
<dbReference type="GO" id="GO:0008270">
    <property type="term" value="F:zinc ion binding"/>
    <property type="evidence" value="ECO:0007669"/>
    <property type="project" value="UniProtKB-UniRule"/>
</dbReference>
<reference evidence="8 9" key="1">
    <citation type="journal article" date="2011" name="Stand. Genomic Sci.">
        <title>Complete genome sequence of the gliding freshwater bacterium Fluviicola taffensis type strain (RW262).</title>
        <authorList>
            <person name="Woyke T."/>
            <person name="Chertkov O."/>
            <person name="Lapidus A."/>
            <person name="Nolan M."/>
            <person name="Lucas S."/>
            <person name="Del Rio T.G."/>
            <person name="Tice H."/>
            <person name="Cheng J.F."/>
            <person name="Tapia R."/>
            <person name="Han C."/>
            <person name="Goodwin L."/>
            <person name="Pitluck S."/>
            <person name="Liolios K."/>
            <person name="Pagani I."/>
            <person name="Ivanova N."/>
            <person name="Huntemann M."/>
            <person name="Mavromatis K."/>
            <person name="Mikhailova N."/>
            <person name="Pati A."/>
            <person name="Chen A."/>
            <person name="Palaniappan K."/>
            <person name="Land M."/>
            <person name="Hauser L."/>
            <person name="Brambilla E.M."/>
            <person name="Rohde M."/>
            <person name="Mwirichia R."/>
            <person name="Sikorski J."/>
            <person name="Tindall B.J."/>
            <person name="Goker M."/>
            <person name="Bristow J."/>
            <person name="Eisen J.A."/>
            <person name="Markowitz V."/>
            <person name="Hugenholtz P."/>
            <person name="Klenk H.P."/>
            <person name="Kyrpides N.C."/>
        </authorList>
    </citation>
    <scope>NUCLEOTIDE SEQUENCE [LARGE SCALE GENOMIC DNA]</scope>
    <source>
        <strain evidence="9">DSM 16823 / RW262 / RW262</strain>
    </source>
</reference>
<dbReference type="InterPro" id="IPR036409">
    <property type="entry name" value="Aldolase_II/adducin_N_sf"/>
</dbReference>
<feature type="domain" description="Class II aldolase/adducin N-terminal" evidence="7">
    <location>
        <begin position="6"/>
        <end position="196"/>
    </location>
</feature>
<dbReference type="GO" id="GO:0046570">
    <property type="term" value="F:methylthioribulose 1-phosphate dehydratase activity"/>
    <property type="evidence" value="ECO:0007669"/>
    <property type="project" value="UniProtKB-UniRule"/>
</dbReference>
<feature type="binding site" evidence="6">
    <location>
        <position position="96"/>
    </location>
    <ligand>
        <name>Zn(2+)</name>
        <dbReference type="ChEBI" id="CHEBI:29105"/>
    </ligand>
</feature>
<dbReference type="NCBIfam" id="TIGR03328">
    <property type="entry name" value="salvage_mtnB"/>
    <property type="match status" value="1"/>
</dbReference>
<protein>
    <recommendedName>
        <fullName evidence="6">Methylthioribulose-1-phosphate dehydratase</fullName>
        <shortName evidence="6">MTRu-1-P dehydratase</shortName>
        <ecNumber evidence="6">4.2.1.109</ecNumber>
    </recommendedName>
</protein>
<comment type="function">
    <text evidence="6">Catalyzes the dehydration of methylthioribulose-1-phosphate (MTRu-1-P) into 2,3-diketo-5-methylthiopentyl-1-phosphate (DK-MTP-1-P).</text>
</comment>
<sequence>MEDLKSQLAQVIRGYHQKGWSPATSTNYSFRLPTNSNVIVVSKSGIDKSLFSENDFMEVDMQGNALAAYEGIRPSAETLIHCKLYQLFPEMMCIVHSHSVYSVLQSMKNQTSVELSGYEVLKGFEGIKTHETTVQVPIFDNTQDMPAFANVLEEDKVRLTVPAFIMRQHGTYAWGKNLFEAKRHLETAEYLFEVDWKFSEKSV</sequence>
<dbReference type="InterPro" id="IPR001303">
    <property type="entry name" value="Aldolase_II/adducin_N"/>
</dbReference>